<sequence length="122" mass="13603">AAEQLNCCLFVHPWDMQIDGRMSKYWFPWLIGECIFTLLNLHLGTVTGLCPEDCCKVCFAHGGGAFPYTVGRISHGFNMRPDLCAVDNKVDPRKHLGSFYTDSLVHDRGALRLLTSVIGEVS</sequence>
<dbReference type="SUPFAM" id="SSF51556">
    <property type="entry name" value="Metallo-dependent hydrolases"/>
    <property type="match status" value="1"/>
</dbReference>
<protein>
    <recommendedName>
        <fullName evidence="5 12">2-amino-3-carboxymuconate-6-semialdehyde decarboxylase</fullName>
        <ecNumber evidence="4 12">4.1.1.45</ecNumber>
    </recommendedName>
    <alternativeName>
        <fullName evidence="11 12">Picolinate carboxylase</fullName>
    </alternativeName>
</protein>
<evidence type="ECO:0000256" key="12">
    <source>
        <dbReference type="RuleBase" id="RU366045"/>
    </source>
</evidence>
<evidence type="ECO:0000256" key="7">
    <source>
        <dbReference type="ARBA" id="ARBA00022793"/>
    </source>
</evidence>
<comment type="pathway">
    <text evidence="1 12">Secondary metabolite metabolism; quinolate metabolism.</text>
</comment>
<keyword evidence="14" id="KW-1185">Reference proteome</keyword>
<dbReference type="GO" id="GO:0001760">
    <property type="term" value="F:aminocarboxymuconate-semialdehyde decarboxylase activity"/>
    <property type="evidence" value="ECO:0007669"/>
    <property type="project" value="UniProtKB-UniRule"/>
</dbReference>
<dbReference type="PANTHER" id="PTHR21240">
    <property type="entry name" value="2-AMINO-3-CARBOXYLMUCONATE-6-SEMIALDEHYDE DECARBOXYLASE"/>
    <property type="match status" value="1"/>
</dbReference>
<keyword evidence="9 12" id="KW-0456">Lyase</keyword>
<dbReference type="InterPro" id="IPR032465">
    <property type="entry name" value="ACMSD"/>
</dbReference>
<proteinExistence type="inferred from homology"/>
<comment type="caution">
    <text evidence="13">The sequence shown here is derived from an EMBL/GenBank/DDBJ whole genome shotgun (WGS) entry which is preliminary data.</text>
</comment>
<dbReference type="GO" id="GO:0005829">
    <property type="term" value="C:cytosol"/>
    <property type="evidence" value="ECO:0007669"/>
    <property type="project" value="UniProtKB-UniRule"/>
</dbReference>
<evidence type="ECO:0000256" key="1">
    <source>
        <dbReference type="ARBA" id="ARBA00005079"/>
    </source>
</evidence>
<dbReference type="GO" id="GO:0046872">
    <property type="term" value="F:metal ion binding"/>
    <property type="evidence" value="ECO:0007669"/>
    <property type="project" value="UniProtKB-KW"/>
</dbReference>
<dbReference type="EMBL" id="VWYJ01024370">
    <property type="protein sequence ID" value="NXR01852.1"/>
    <property type="molecule type" value="Genomic_DNA"/>
</dbReference>
<name>A0A7L2HT33_SAGSE</name>
<evidence type="ECO:0000256" key="2">
    <source>
        <dbReference type="ARBA" id="ARBA00005871"/>
    </source>
</evidence>
<dbReference type="Gene3D" id="3.20.20.140">
    <property type="entry name" value="Metal-dependent hydrolases"/>
    <property type="match status" value="1"/>
</dbReference>
<comment type="catalytic activity">
    <reaction evidence="12">
        <text>2-amino-3-carboxymuconate 6-semialdehyde + H(+) = 2-aminomuconate 6-semialdehyde + CO2</text>
        <dbReference type="Rhea" id="RHEA:16557"/>
        <dbReference type="ChEBI" id="CHEBI:15378"/>
        <dbReference type="ChEBI" id="CHEBI:16526"/>
        <dbReference type="ChEBI" id="CHEBI:77634"/>
        <dbReference type="ChEBI" id="CHEBI:77803"/>
        <dbReference type="EC" id="4.1.1.45"/>
    </reaction>
</comment>
<dbReference type="InterPro" id="IPR032466">
    <property type="entry name" value="Metal_Hydrolase"/>
</dbReference>
<accession>A0A7L2HT33</accession>
<evidence type="ECO:0000256" key="4">
    <source>
        <dbReference type="ARBA" id="ARBA00012365"/>
    </source>
</evidence>
<dbReference type="AlphaFoldDB" id="A0A7L2HT33"/>
<evidence type="ECO:0000256" key="10">
    <source>
        <dbReference type="ARBA" id="ARBA00025318"/>
    </source>
</evidence>
<reference evidence="13 14" key="1">
    <citation type="submission" date="2019-09" db="EMBL/GenBank/DDBJ databases">
        <title>Bird 10,000 Genomes (B10K) Project - Family phase.</title>
        <authorList>
            <person name="Zhang G."/>
        </authorList>
    </citation>
    <scope>NUCLEOTIDE SEQUENCE [LARGE SCALE GENOMIC DNA]</scope>
    <source>
        <strain evidence="13">B10K-DU-011-38</strain>
        <tissue evidence="13">Muscle</tissue>
    </source>
</reference>
<dbReference type="UniPathway" id="UPA00270"/>
<feature type="non-terminal residue" evidence="13">
    <location>
        <position position="122"/>
    </location>
</feature>
<dbReference type="PANTHER" id="PTHR21240:SF27">
    <property type="entry name" value="2-AMINO-3-CARBOXYMUCONATE-6-SEMIALDEHYDE DECARBOXYLASE"/>
    <property type="match status" value="1"/>
</dbReference>
<dbReference type="Proteomes" id="UP000539599">
    <property type="component" value="Unassembled WGS sequence"/>
</dbReference>
<evidence type="ECO:0000313" key="13">
    <source>
        <dbReference type="EMBL" id="NXR01852.1"/>
    </source>
</evidence>
<dbReference type="GO" id="GO:1904985">
    <property type="term" value="P:negative regulation of quinolinate biosynthetic process"/>
    <property type="evidence" value="ECO:0007669"/>
    <property type="project" value="UniProtKB-UniRule"/>
</dbReference>
<evidence type="ECO:0000256" key="11">
    <source>
        <dbReference type="ARBA" id="ARBA00031120"/>
    </source>
</evidence>
<keyword evidence="6" id="KW-0479">Metal-binding</keyword>
<evidence type="ECO:0000256" key="5">
    <source>
        <dbReference type="ARBA" id="ARBA00021214"/>
    </source>
</evidence>
<keyword evidence="7 12" id="KW-0210">Decarboxylase</keyword>
<keyword evidence="8" id="KW-0862">Zinc</keyword>
<dbReference type="EC" id="4.1.1.45" evidence="4 12"/>
<feature type="non-terminal residue" evidence="13">
    <location>
        <position position="1"/>
    </location>
</feature>
<comment type="function">
    <text evidence="10">Converts alpha-amino-beta-carboxymuconate-epsilon-semialdehyde (ACMS) to alpha-aminomuconate semialdehyde (AMS). ACMS can be converted non-enzymatically to quinolate (QA), a key precursor of NAD, and a potent endogenous excitotoxin of neuronal cells which is implicated in the pathogenesis of various neurodegenerative disorders. In the presence of ACMSD, ACMS is converted to AMS, a benign catabolite. ACMSD ultimately controls the metabolic fate of tryptophan catabolism along the kynurenine pathway.</text>
</comment>
<evidence type="ECO:0000256" key="8">
    <source>
        <dbReference type="ARBA" id="ARBA00022833"/>
    </source>
</evidence>
<gene>
    <name evidence="13" type="primary">Acmsd</name>
    <name evidence="13" type="ORF">SAGSER_R08966</name>
</gene>
<evidence type="ECO:0000256" key="3">
    <source>
        <dbReference type="ARBA" id="ARBA00011245"/>
    </source>
</evidence>
<evidence type="ECO:0000256" key="9">
    <source>
        <dbReference type="ARBA" id="ARBA00023239"/>
    </source>
</evidence>
<evidence type="ECO:0000313" key="14">
    <source>
        <dbReference type="Proteomes" id="UP000539599"/>
    </source>
</evidence>
<comment type="similarity">
    <text evidence="2">Belongs to the metallo-dependent hydrolases superfamily. ACMSD family.</text>
</comment>
<comment type="subunit">
    <text evidence="3 12">Monomer.</text>
</comment>
<evidence type="ECO:0000256" key="6">
    <source>
        <dbReference type="ARBA" id="ARBA00022723"/>
    </source>
</evidence>
<organism evidence="13 14">
    <name type="scientific">Sagittarius serpentarius</name>
    <name type="common">Secretary bird</name>
    <dbReference type="NCBI Taxonomy" id="56258"/>
    <lineage>
        <taxon>Eukaryota</taxon>
        <taxon>Metazoa</taxon>
        <taxon>Chordata</taxon>
        <taxon>Craniata</taxon>
        <taxon>Vertebrata</taxon>
        <taxon>Euteleostomi</taxon>
        <taxon>Archelosauria</taxon>
        <taxon>Archosauria</taxon>
        <taxon>Dinosauria</taxon>
        <taxon>Saurischia</taxon>
        <taxon>Theropoda</taxon>
        <taxon>Coelurosauria</taxon>
        <taxon>Aves</taxon>
        <taxon>Neognathae</taxon>
        <taxon>Neoaves</taxon>
        <taxon>Telluraves</taxon>
        <taxon>Accipitrimorphae</taxon>
        <taxon>Accipitriformes</taxon>
        <taxon>Sagittariidae</taxon>
        <taxon>Sagittarius</taxon>
    </lineage>
</organism>
<dbReference type="GO" id="GO:0019748">
    <property type="term" value="P:secondary metabolic process"/>
    <property type="evidence" value="ECO:0007669"/>
    <property type="project" value="TreeGrafter"/>
</dbReference>